<feature type="transmembrane region" description="Helical" evidence="6">
    <location>
        <begin position="432"/>
        <end position="453"/>
    </location>
</feature>
<feature type="transmembrane region" description="Helical" evidence="6">
    <location>
        <begin position="140"/>
        <end position="159"/>
    </location>
</feature>
<feature type="transmembrane region" description="Helical" evidence="6">
    <location>
        <begin position="81"/>
        <end position="103"/>
    </location>
</feature>
<dbReference type="Gene3D" id="1.20.1250.20">
    <property type="entry name" value="MFS general substrate transporter like domains"/>
    <property type="match status" value="2"/>
</dbReference>
<dbReference type="GO" id="GO:0022857">
    <property type="term" value="F:transmembrane transporter activity"/>
    <property type="evidence" value="ECO:0007669"/>
    <property type="project" value="InterPro"/>
</dbReference>
<evidence type="ECO:0000259" key="7">
    <source>
        <dbReference type="PROSITE" id="PS50850"/>
    </source>
</evidence>
<name>A0AAV0BH48_PHAPC</name>
<dbReference type="PROSITE" id="PS50850">
    <property type="entry name" value="MFS"/>
    <property type="match status" value="1"/>
</dbReference>
<evidence type="ECO:0000256" key="4">
    <source>
        <dbReference type="ARBA" id="ARBA00022989"/>
    </source>
</evidence>
<evidence type="ECO:0000256" key="6">
    <source>
        <dbReference type="SAM" id="Phobius"/>
    </source>
</evidence>
<evidence type="ECO:0000313" key="9">
    <source>
        <dbReference type="Proteomes" id="UP001153365"/>
    </source>
</evidence>
<feature type="transmembrane region" description="Helical" evidence="6">
    <location>
        <begin position="274"/>
        <end position="294"/>
    </location>
</feature>
<dbReference type="Pfam" id="PF07690">
    <property type="entry name" value="MFS_1"/>
    <property type="match status" value="1"/>
</dbReference>
<feature type="domain" description="Major facilitator superfamily (MFS) profile" evidence="7">
    <location>
        <begin position="43"/>
        <end position="457"/>
    </location>
</feature>
<feature type="transmembrane region" description="Helical" evidence="6">
    <location>
        <begin position="32"/>
        <end position="53"/>
    </location>
</feature>
<keyword evidence="3 6" id="KW-0812">Transmembrane</keyword>
<protein>
    <submittedName>
        <fullName evidence="8">Major facilitator superfamily domain-containing protein</fullName>
    </submittedName>
</protein>
<dbReference type="SUPFAM" id="SSF103473">
    <property type="entry name" value="MFS general substrate transporter"/>
    <property type="match status" value="1"/>
</dbReference>
<dbReference type="InterPro" id="IPR036259">
    <property type="entry name" value="MFS_trans_sf"/>
</dbReference>
<dbReference type="InterPro" id="IPR020846">
    <property type="entry name" value="MFS_dom"/>
</dbReference>
<evidence type="ECO:0000313" key="8">
    <source>
        <dbReference type="EMBL" id="CAH7686056.1"/>
    </source>
</evidence>
<gene>
    <name evidence="8" type="ORF">PPACK8108_LOCUS20657</name>
</gene>
<comment type="caution">
    <text evidence="8">The sequence shown here is derived from an EMBL/GenBank/DDBJ whole genome shotgun (WGS) entry which is preliminary data.</text>
</comment>
<dbReference type="FunFam" id="1.20.1250.20:FF:000018">
    <property type="entry name" value="MFS transporter permease"/>
    <property type="match status" value="1"/>
</dbReference>
<feature type="transmembrane region" description="Helical" evidence="6">
    <location>
        <begin position="314"/>
        <end position="331"/>
    </location>
</feature>
<keyword evidence="2" id="KW-0813">Transport</keyword>
<comment type="subcellular location">
    <subcellularLocation>
        <location evidence="1">Membrane</location>
        <topology evidence="1">Multi-pass membrane protein</topology>
    </subcellularLocation>
</comment>
<evidence type="ECO:0000256" key="2">
    <source>
        <dbReference type="ARBA" id="ARBA00022448"/>
    </source>
</evidence>
<evidence type="ECO:0000256" key="5">
    <source>
        <dbReference type="ARBA" id="ARBA00023136"/>
    </source>
</evidence>
<dbReference type="EMBL" id="CALTRL010005769">
    <property type="protein sequence ID" value="CAH7686056.1"/>
    <property type="molecule type" value="Genomic_DNA"/>
</dbReference>
<keyword evidence="5 6" id="KW-0472">Membrane</keyword>
<sequence length="502" mass="55923">MSVITLDSKCLTNISKAYLVIFVAKKSCTSKLIFLTKLSNSSIIPIVASYFLLSFLDRSNLGRWILSGCLQKSLHMNDRQFSLAITLTFVPYIAVELPANLLLKKIGPKIFLPTIIIIWGLVTMLQGFVKSFNGLICARIFLGLAEGGMMPGIVLYLSYFYTRSELQWRIALFFASASLSGAFSGLLAYYLVKLDGKCGLDGWAWIFIVEGLFTCCWGIFSYFVFLDSIEESIFLTDNEKKILIKRLQSDRAKDSLDESFSWAEVTRSLASPHVLMVVLVFFLSGTSTFSMAYFQPTIIKSFGYSNSLTQLLSVPPYAVAFTWTLISSYISDKHGLRGSTVCFCALIGLVGYILFFFAETSQKSLKYTSLFLSITGVQSCAPPLLAWISNNSAGSYRRATSIALGCVAANLGGICGTWIFPNSESPKYCTGTIINLAFSCGSIIITFINLVYLKKSNEHKIKNSEEILLKYKSHDNSMDFKQSSLEAWKELGDKHPDFTYVY</sequence>
<dbReference type="GO" id="GO:0016020">
    <property type="term" value="C:membrane"/>
    <property type="evidence" value="ECO:0007669"/>
    <property type="project" value="UniProtKB-SubCell"/>
</dbReference>
<organism evidence="8 9">
    <name type="scientific">Phakopsora pachyrhizi</name>
    <name type="common">Asian soybean rust disease fungus</name>
    <dbReference type="NCBI Taxonomy" id="170000"/>
    <lineage>
        <taxon>Eukaryota</taxon>
        <taxon>Fungi</taxon>
        <taxon>Dikarya</taxon>
        <taxon>Basidiomycota</taxon>
        <taxon>Pucciniomycotina</taxon>
        <taxon>Pucciniomycetes</taxon>
        <taxon>Pucciniales</taxon>
        <taxon>Phakopsoraceae</taxon>
        <taxon>Phakopsora</taxon>
    </lineage>
</organism>
<keyword evidence="9" id="KW-1185">Reference proteome</keyword>
<feature type="transmembrane region" description="Helical" evidence="6">
    <location>
        <begin position="370"/>
        <end position="388"/>
    </location>
</feature>
<feature type="transmembrane region" description="Helical" evidence="6">
    <location>
        <begin position="203"/>
        <end position="225"/>
    </location>
</feature>
<dbReference type="PANTHER" id="PTHR43791">
    <property type="entry name" value="PERMEASE-RELATED"/>
    <property type="match status" value="1"/>
</dbReference>
<feature type="transmembrane region" description="Helical" evidence="6">
    <location>
        <begin position="338"/>
        <end position="358"/>
    </location>
</feature>
<feature type="transmembrane region" description="Helical" evidence="6">
    <location>
        <begin position="110"/>
        <end position="128"/>
    </location>
</feature>
<dbReference type="InterPro" id="IPR011701">
    <property type="entry name" value="MFS"/>
</dbReference>
<feature type="transmembrane region" description="Helical" evidence="6">
    <location>
        <begin position="400"/>
        <end position="420"/>
    </location>
</feature>
<feature type="transmembrane region" description="Helical" evidence="6">
    <location>
        <begin position="171"/>
        <end position="191"/>
    </location>
</feature>
<dbReference type="Proteomes" id="UP001153365">
    <property type="component" value="Unassembled WGS sequence"/>
</dbReference>
<dbReference type="FunFam" id="1.20.1250.20:FF:000013">
    <property type="entry name" value="MFS general substrate transporter"/>
    <property type="match status" value="1"/>
</dbReference>
<keyword evidence="4 6" id="KW-1133">Transmembrane helix</keyword>
<accession>A0AAV0BH48</accession>
<evidence type="ECO:0000256" key="1">
    <source>
        <dbReference type="ARBA" id="ARBA00004141"/>
    </source>
</evidence>
<dbReference type="AlphaFoldDB" id="A0AAV0BH48"/>
<reference evidence="8" key="1">
    <citation type="submission" date="2022-06" db="EMBL/GenBank/DDBJ databases">
        <authorList>
            <consortium name="SYNGENTA / RWTH Aachen University"/>
        </authorList>
    </citation>
    <scope>NUCLEOTIDE SEQUENCE</scope>
</reference>
<proteinExistence type="predicted"/>
<evidence type="ECO:0000256" key="3">
    <source>
        <dbReference type="ARBA" id="ARBA00022692"/>
    </source>
</evidence>
<dbReference type="PANTHER" id="PTHR43791:SF85">
    <property type="entry name" value="TRANSPORTER, PUTATIVE (AFU_ORTHOLOGUE AFUA_6G00710)-RELATED"/>
    <property type="match status" value="1"/>
</dbReference>